<protein>
    <recommendedName>
        <fullName evidence="4 11">NADH-ubiquinone oxidoreductase chain 1</fullName>
        <ecNumber evidence="11">7.1.1.2</ecNumber>
    </recommendedName>
</protein>
<feature type="transmembrane region" description="Helical" evidence="12">
    <location>
        <begin position="300"/>
        <end position="321"/>
    </location>
</feature>
<dbReference type="GO" id="GO:0009060">
    <property type="term" value="P:aerobic respiration"/>
    <property type="evidence" value="ECO:0007669"/>
    <property type="project" value="TreeGrafter"/>
</dbReference>
<evidence type="ECO:0000256" key="7">
    <source>
        <dbReference type="ARBA" id="ARBA00022989"/>
    </source>
</evidence>
<keyword evidence="11 13" id="KW-0496">Mitochondrion</keyword>
<keyword evidence="6 10" id="KW-0812">Transmembrane</keyword>
<dbReference type="PROSITE" id="PS00668">
    <property type="entry name" value="COMPLEX1_ND1_2"/>
    <property type="match status" value="1"/>
</dbReference>
<feature type="transmembrane region" description="Helical" evidence="12">
    <location>
        <begin position="262"/>
        <end position="280"/>
    </location>
</feature>
<feature type="transmembrane region" description="Helical" evidence="12">
    <location>
        <begin position="234"/>
        <end position="256"/>
    </location>
</feature>
<evidence type="ECO:0000256" key="12">
    <source>
        <dbReference type="SAM" id="Phobius"/>
    </source>
</evidence>
<dbReference type="GO" id="GO:0005743">
    <property type="term" value="C:mitochondrial inner membrane"/>
    <property type="evidence" value="ECO:0007669"/>
    <property type="project" value="UniProtKB-SubCell"/>
</dbReference>
<dbReference type="InterPro" id="IPR001694">
    <property type="entry name" value="NADH_UbQ_OxRdtase_su1/FPO"/>
</dbReference>
<feature type="transmembrane region" description="Helical" evidence="12">
    <location>
        <begin position="83"/>
        <end position="102"/>
    </location>
</feature>
<feature type="transmembrane region" description="Helical" evidence="12">
    <location>
        <begin position="186"/>
        <end position="205"/>
    </location>
</feature>
<dbReference type="GO" id="GO:0008137">
    <property type="term" value="F:NADH dehydrogenase (ubiquinone) activity"/>
    <property type="evidence" value="ECO:0007669"/>
    <property type="project" value="UniProtKB-EC"/>
</dbReference>
<keyword evidence="10" id="KW-0520">NAD</keyword>
<keyword evidence="5" id="KW-0813">Transport</keyword>
<name>A0A1P8DKK4_9CRUS</name>
<comment type="subcellular location">
    <subcellularLocation>
        <location evidence="10">Mitochondrion inner membrane</location>
        <topology evidence="10">Multi-pass membrane protein</topology>
    </subcellularLocation>
    <subcellularLocation>
        <location evidence="2">Mitochondrion membrane</location>
        <topology evidence="2">Multi-pass membrane protein</topology>
    </subcellularLocation>
</comment>
<evidence type="ECO:0000256" key="5">
    <source>
        <dbReference type="ARBA" id="ARBA00022448"/>
    </source>
</evidence>
<evidence type="ECO:0000256" key="11">
    <source>
        <dbReference type="RuleBase" id="RU000473"/>
    </source>
</evidence>
<dbReference type="PROSITE" id="PS00667">
    <property type="entry name" value="COMPLEX1_ND1_1"/>
    <property type="match status" value="1"/>
</dbReference>
<comment type="function">
    <text evidence="1">Core subunit of the mitochondrial membrane respiratory chain NADH dehydrogenase (Complex I) that is believed to belong to the minimal assembly required for catalysis. Complex I functions in the transfer of electrons from NADH to the respiratory chain. The immediate electron acceptor for the enzyme is believed to be ubiquinone.</text>
</comment>
<evidence type="ECO:0000313" key="13">
    <source>
        <dbReference type="EMBL" id="APU89574.1"/>
    </source>
</evidence>
<organism evidence="13">
    <name type="scientific">Armadillidium album</name>
    <dbReference type="NCBI Taxonomy" id="96802"/>
    <lineage>
        <taxon>Eukaryota</taxon>
        <taxon>Metazoa</taxon>
        <taxon>Ecdysozoa</taxon>
        <taxon>Arthropoda</taxon>
        <taxon>Crustacea</taxon>
        <taxon>Multicrustacea</taxon>
        <taxon>Malacostraca</taxon>
        <taxon>Eumalacostraca</taxon>
        <taxon>Peracarida</taxon>
        <taxon>Isopoda</taxon>
        <taxon>Oniscidea</taxon>
        <taxon>Crinocheta</taxon>
        <taxon>Armadillidiidae</taxon>
        <taxon>Armadillidium</taxon>
    </lineage>
</organism>
<evidence type="ECO:0000256" key="1">
    <source>
        <dbReference type="ARBA" id="ARBA00003257"/>
    </source>
</evidence>
<dbReference type="HAMAP" id="MF_01350">
    <property type="entry name" value="NDH1_NuoH"/>
    <property type="match status" value="1"/>
</dbReference>
<dbReference type="AlphaFoldDB" id="A0A1P8DKK4"/>
<dbReference type="PANTHER" id="PTHR11432">
    <property type="entry name" value="NADH DEHYDROGENASE SUBUNIT 1"/>
    <property type="match status" value="1"/>
</dbReference>
<dbReference type="PANTHER" id="PTHR11432:SF3">
    <property type="entry name" value="NADH-UBIQUINONE OXIDOREDUCTASE CHAIN 1"/>
    <property type="match status" value="1"/>
</dbReference>
<sequence length="323" mass="36867">MTEARLYDLALPLVYFMLLKLVFLFIYVLLSVAFVTLMERKILSYMQKRKGPNKMGFKGILQPFNDAIKLLSKEFFNLSMSNLSIYTFSPIAMLMISLLMWLTFPSLTGSVSMMMPLIFILCCLSSGVYPILGSGWSSNSKYAMLGSLRAVAQTISYEVSLVIIILSLVTLSNSFSLVKLMSSMKISMMLTMLPMMMLWFTSALAETNRTPFDFSEGESELVSGFNTEYMSSGFVLFFLAEYSSILFMSLLFSVMFFYPPDLFMALSASIILISMVFIWVRGTLPRLRYDKLMMLAWKIFLPLALFYLLLFSSISFSMVFMEF</sequence>
<evidence type="ECO:0000256" key="2">
    <source>
        <dbReference type="ARBA" id="ARBA00004225"/>
    </source>
</evidence>
<evidence type="ECO:0000256" key="9">
    <source>
        <dbReference type="ARBA" id="ARBA00023136"/>
    </source>
</evidence>
<dbReference type="EMBL" id="KX289585">
    <property type="protein sequence ID" value="APU89574.1"/>
    <property type="molecule type" value="Genomic_DNA"/>
</dbReference>
<dbReference type="InterPro" id="IPR018086">
    <property type="entry name" value="NADH_UbQ_OxRdtase_su1_CS"/>
</dbReference>
<comment type="catalytic activity">
    <reaction evidence="11">
        <text>a ubiquinone + NADH + 5 H(+)(in) = a ubiquinol + NAD(+) + 4 H(+)(out)</text>
        <dbReference type="Rhea" id="RHEA:29091"/>
        <dbReference type="Rhea" id="RHEA-COMP:9565"/>
        <dbReference type="Rhea" id="RHEA-COMP:9566"/>
        <dbReference type="ChEBI" id="CHEBI:15378"/>
        <dbReference type="ChEBI" id="CHEBI:16389"/>
        <dbReference type="ChEBI" id="CHEBI:17976"/>
        <dbReference type="ChEBI" id="CHEBI:57540"/>
        <dbReference type="ChEBI" id="CHEBI:57945"/>
        <dbReference type="EC" id="7.1.1.2"/>
    </reaction>
</comment>
<accession>A0A1P8DKK4</accession>
<dbReference type="Pfam" id="PF00146">
    <property type="entry name" value="NADHdh"/>
    <property type="match status" value="1"/>
</dbReference>
<feature type="transmembrane region" description="Helical" evidence="12">
    <location>
        <begin position="114"/>
        <end position="133"/>
    </location>
</feature>
<feature type="transmembrane region" description="Helical" evidence="12">
    <location>
        <begin position="12"/>
        <end position="38"/>
    </location>
</feature>
<keyword evidence="9 12" id="KW-0472">Membrane</keyword>
<geneLocation type="mitochondrion" evidence="13"/>
<dbReference type="GO" id="GO:0003954">
    <property type="term" value="F:NADH dehydrogenase activity"/>
    <property type="evidence" value="ECO:0007669"/>
    <property type="project" value="TreeGrafter"/>
</dbReference>
<evidence type="ECO:0000256" key="6">
    <source>
        <dbReference type="ARBA" id="ARBA00022692"/>
    </source>
</evidence>
<evidence type="ECO:0000256" key="3">
    <source>
        <dbReference type="ARBA" id="ARBA00010535"/>
    </source>
</evidence>
<evidence type="ECO:0000256" key="8">
    <source>
        <dbReference type="ARBA" id="ARBA00023075"/>
    </source>
</evidence>
<evidence type="ECO:0000256" key="4">
    <source>
        <dbReference type="ARBA" id="ARBA00021009"/>
    </source>
</evidence>
<keyword evidence="7 12" id="KW-1133">Transmembrane helix</keyword>
<proteinExistence type="inferred from homology"/>
<reference evidence="13" key="1">
    <citation type="submission" date="2016-05" db="EMBL/GenBank/DDBJ databases">
        <title>Smart mitochondrial genome of Oniscidea (terrestrial crustacea).</title>
        <authorList>
            <person name="Marcade I."/>
            <person name="Quevarec L."/>
            <person name="Badawi M."/>
            <person name="Delaunay C."/>
            <person name="Lesobre J."/>
        </authorList>
    </citation>
    <scope>NUCLEOTIDE SEQUENCE</scope>
</reference>
<evidence type="ECO:0000256" key="10">
    <source>
        <dbReference type="RuleBase" id="RU000471"/>
    </source>
</evidence>
<dbReference type="EC" id="7.1.1.2" evidence="11"/>
<comment type="similarity">
    <text evidence="3 10">Belongs to the complex I subunit 1 family.</text>
</comment>
<keyword evidence="8 11" id="KW-0830">Ubiquinone</keyword>
<gene>
    <name evidence="13" type="primary">nad1</name>
</gene>
<feature type="transmembrane region" description="Helical" evidence="12">
    <location>
        <begin position="154"/>
        <end position="174"/>
    </location>
</feature>